<organism evidence="4 5">
    <name type="scientific">Desulfovibrio litoralis DSM 11393</name>
    <dbReference type="NCBI Taxonomy" id="1121455"/>
    <lineage>
        <taxon>Bacteria</taxon>
        <taxon>Pseudomonadati</taxon>
        <taxon>Thermodesulfobacteriota</taxon>
        <taxon>Desulfovibrionia</taxon>
        <taxon>Desulfovibrionales</taxon>
        <taxon>Desulfovibrionaceae</taxon>
        <taxon>Desulfovibrio</taxon>
    </lineage>
</organism>
<dbReference type="GO" id="GO:0016829">
    <property type="term" value="F:lyase activity"/>
    <property type="evidence" value="ECO:0007669"/>
    <property type="project" value="InterPro"/>
</dbReference>
<gene>
    <name evidence="4" type="ORF">SAMN02745728_00932</name>
</gene>
<dbReference type="InterPro" id="IPR036148">
    <property type="entry name" value="MmgE/PrpD_sf"/>
</dbReference>
<dbReference type="InterPro" id="IPR042183">
    <property type="entry name" value="MmgE/PrpD_sf_1"/>
</dbReference>
<evidence type="ECO:0000256" key="1">
    <source>
        <dbReference type="ARBA" id="ARBA00006174"/>
    </source>
</evidence>
<dbReference type="PANTHER" id="PTHR16943:SF8">
    <property type="entry name" value="2-METHYLCITRATE DEHYDRATASE"/>
    <property type="match status" value="1"/>
</dbReference>
<feature type="domain" description="MmgE/PrpD C-terminal" evidence="3">
    <location>
        <begin position="271"/>
        <end position="438"/>
    </location>
</feature>
<evidence type="ECO:0000313" key="4">
    <source>
        <dbReference type="EMBL" id="SHN57662.1"/>
    </source>
</evidence>
<accession>A0A1M7SH24</accession>
<dbReference type="Pfam" id="PF19305">
    <property type="entry name" value="MmgE_PrpD_C"/>
    <property type="match status" value="1"/>
</dbReference>
<dbReference type="SUPFAM" id="SSF103378">
    <property type="entry name" value="2-methylcitrate dehydratase PrpD"/>
    <property type="match status" value="1"/>
</dbReference>
<sequence length="459" mass="49314">METQHSAAVSLAEWVCNLKLDDVSEQVEEKTRSCILDWLGSAYSGSIHPTAQLYINLAKDMGGLGKEAIIGKEETCSLPMSIFVNGAFGHISETDDGHRASIMHPGSVVVPVALGLAHLAKNPGKALMEGVIAGYEVAIRVGEALGPGHYAKWHTTATAGVFGAAATAAKMLELSKEQVVSALGIAGTQAAGLWQFLDDGCLNAKPFHPAKACFDGYMSAIAAKNGLSGAWRIFEGKKGLLSALASPPLPEYLTAKLGEGFKIMEANFKAYPTCGQTHSMIDALDRLCLEHQLTPKSVKSISARVYERAMQVAGNLDPKSLEEAKFSIPFCMAYRLVHGAIPFSGLDEHSVSDAEVRAVMKKISIVVDPEMSAGFPAARPCVVEITCNDERLLSCRNLYRKGDPESPMSFEQVAAKFRDLTQVVLSPPVAEKIIQVSRTLPFITKKDLDALYSLTKLTC</sequence>
<dbReference type="PANTHER" id="PTHR16943">
    <property type="entry name" value="2-METHYLCITRATE DEHYDRATASE-RELATED"/>
    <property type="match status" value="1"/>
</dbReference>
<dbReference type="STRING" id="1121455.SAMN02745728_00932"/>
<protein>
    <submittedName>
        <fullName evidence="4">2-methylcitrate dehydratase PrpD</fullName>
    </submittedName>
</protein>
<comment type="similarity">
    <text evidence="1">Belongs to the PrpD family.</text>
</comment>
<dbReference type="OrthoDB" id="9791416at2"/>
<reference evidence="4 5" key="1">
    <citation type="submission" date="2016-12" db="EMBL/GenBank/DDBJ databases">
        <authorList>
            <person name="Song W.-J."/>
            <person name="Kurnit D.M."/>
        </authorList>
    </citation>
    <scope>NUCLEOTIDE SEQUENCE [LARGE SCALE GENOMIC DNA]</scope>
    <source>
        <strain evidence="4 5">DSM 11393</strain>
    </source>
</reference>
<dbReference type="EMBL" id="FRDI01000003">
    <property type="protein sequence ID" value="SHN57662.1"/>
    <property type="molecule type" value="Genomic_DNA"/>
</dbReference>
<dbReference type="InterPro" id="IPR045337">
    <property type="entry name" value="MmgE_PrpD_C"/>
</dbReference>
<name>A0A1M7SH24_9BACT</name>
<dbReference type="InterPro" id="IPR042188">
    <property type="entry name" value="MmgE/PrpD_sf_2"/>
</dbReference>
<dbReference type="Gene3D" id="1.10.4100.10">
    <property type="entry name" value="2-methylcitrate dehydratase PrpD"/>
    <property type="match status" value="1"/>
</dbReference>
<dbReference type="Pfam" id="PF03972">
    <property type="entry name" value="MmgE_PrpD_N"/>
    <property type="match status" value="1"/>
</dbReference>
<dbReference type="InterPro" id="IPR045336">
    <property type="entry name" value="MmgE_PrpD_N"/>
</dbReference>
<feature type="domain" description="MmgE/PrpD N-terminal" evidence="2">
    <location>
        <begin position="10"/>
        <end position="248"/>
    </location>
</feature>
<dbReference type="RefSeq" id="WP_072696606.1">
    <property type="nucleotide sequence ID" value="NZ_FRDI01000003.1"/>
</dbReference>
<dbReference type="AlphaFoldDB" id="A0A1M7SH24"/>
<dbReference type="Gene3D" id="3.30.1330.120">
    <property type="entry name" value="2-methylcitrate dehydratase PrpD"/>
    <property type="match status" value="1"/>
</dbReference>
<evidence type="ECO:0000313" key="5">
    <source>
        <dbReference type="Proteomes" id="UP000186469"/>
    </source>
</evidence>
<evidence type="ECO:0000259" key="2">
    <source>
        <dbReference type="Pfam" id="PF03972"/>
    </source>
</evidence>
<dbReference type="Proteomes" id="UP000186469">
    <property type="component" value="Unassembled WGS sequence"/>
</dbReference>
<dbReference type="InterPro" id="IPR005656">
    <property type="entry name" value="MmgE_PrpD"/>
</dbReference>
<evidence type="ECO:0000259" key="3">
    <source>
        <dbReference type="Pfam" id="PF19305"/>
    </source>
</evidence>
<proteinExistence type="inferred from homology"/>
<keyword evidence="5" id="KW-1185">Reference proteome</keyword>